<dbReference type="Proteomes" id="UP000626220">
    <property type="component" value="Unassembled WGS sequence"/>
</dbReference>
<dbReference type="GO" id="GO:0022857">
    <property type="term" value="F:transmembrane transporter activity"/>
    <property type="evidence" value="ECO:0007669"/>
    <property type="project" value="InterPro"/>
</dbReference>
<keyword evidence="4" id="KW-1003">Cell membrane</keyword>
<keyword evidence="6 8" id="KW-1133">Transmembrane helix</keyword>
<comment type="caution">
    <text evidence="9">The sequence shown here is derived from an EMBL/GenBank/DDBJ whole genome shotgun (WGS) entry which is preliminary data.</text>
</comment>
<feature type="transmembrane region" description="Helical" evidence="8">
    <location>
        <begin position="80"/>
        <end position="104"/>
    </location>
</feature>
<dbReference type="GO" id="GO:0005886">
    <property type="term" value="C:plasma membrane"/>
    <property type="evidence" value="ECO:0007669"/>
    <property type="project" value="UniProtKB-SubCell"/>
</dbReference>
<feature type="transmembrane region" description="Helical" evidence="8">
    <location>
        <begin position="136"/>
        <end position="157"/>
    </location>
</feature>
<feature type="transmembrane region" description="Helical" evidence="8">
    <location>
        <begin position="230"/>
        <end position="258"/>
    </location>
</feature>
<feature type="transmembrane region" description="Helical" evidence="8">
    <location>
        <begin position="110"/>
        <end position="129"/>
    </location>
</feature>
<dbReference type="Pfam" id="PF01032">
    <property type="entry name" value="FecCD"/>
    <property type="match status" value="1"/>
</dbReference>
<evidence type="ECO:0000256" key="5">
    <source>
        <dbReference type="ARBA" id="ARBA00022692"/>
    </source>
</evidence>
<dbReference type="PANTHER" id="PTHR30472">
    <property type="entry name" value="FERRIC ENTEROBACTIN TRANSPORT SYSTEM PERMEASE PROTEIN"/>
    <property type="match status" value="1"/>
</dbReference>
<dbReference type="PANTHER" id="PTHR30472:SF19">
    <property type="entry name" value="PETROBACTIN IMPORT SYSTEM PERMEASE PROTEIN YCLO"/>
    <property type="match status" value="1"/>
</dbReference>
<keyword evidence="10" id="KW-1185">Reference proteome</keyword>
<dbReference type="GO" id="GO:0033214">
    <property type="term" value="P:siderophore-iron import into cell"/>
    <property type="evidence" value="ECO:0007669"/>
    <property type="project" value="TreeGrafter"/>
</dbReference>
<evidence type="ECO:0000313" key="10">
    <source>
        <dbReference type="Proteomes" id="UP000626220"/>
    </source>
</evidence>
<comment type="subcellular location">
    <subcellularLocation>
        <location evidence="1">Cell membrane</location>
        <topology evidence="1">Multi-pass membrane protein</topology>
    </subcellularLocation>
</comment>
<protein>
    <submittedName>
        <fullName evidence="9">Enterobactin ABC transporter permease</fullName>
    </submittedName>
</protein>
<gene>
    <name evidence="9" type="ORF">GCM10017056_45950</name>
</gene>
<evidence type="ECO:0000256" key="2">
    <source>
        <dbReference type="ARBA" id="ARBA00007935"/>
    </source>
</evidence>
<evidence type="ECO:0000256" key="6">
    <source>
        <dbReference type="ARBA" id="ARBA00022989"/>
    </source>
</evidence>
<keyword evidence="5 8" id="KW-0812">Transmembrane</keyword>
<keyword evidence="3" id="KW-0813">Transport</keyword>
<sequence length="321" mass="34476">MSPELRWQRACRLTLALGLVLALAVAGYMTLGAVGKWSFVLSYRGEKLLTILLVAWTVPAATVLFHVISRNPILTPSIMGFDTLFVLIQTLAVFLLGSATVSAWPPQLVFLGELAVMVVFASLLFHWLFSRIAQSLELLLLVGIVFGVLFRSVSGLLQRLIDPSEFLIVQDRMFASFSGAEPQVLTMSAGLVGVATLWAIWRLPAIDAMVLGRDAALAIGVPHRRLTAEVFLIVTLLVAASTALVGPITFFGLLVANVAYRLLPGAPLRLTLPLAGLLGAALLVAAQVVLERVLGFAGTVGIVIEFLGGLIFILLLIERAR</sequence>
<dbReference type="InterPro" id="IPR037294">
    <property type="entry name" value="ABC_BtuC-like"/>
</dbReference>
<organism evidence="9 10">
    <name type="scientific">Seohaeicola zhoushanensis</name>
    <dbReference type="NCBI Taxonomy" id="1569283"/>
    <lineage>
        <taxon>Bacteria</taxon>
        <taxon>Pseudomonadati</taxon>
        <taxon>Pseudomonadota</taxon>
        <taxon>Alphaproteobacteria</taxon>
        <taxon>Rhodobacterales</taxon>
        <taxon>Roseobacteraceae</taxon>
        <taxon>Seohaeicola</taxon>
    </lineage>
</organism>
<accession>A0A8J3M9Y3</accession>
<keyword evidence="7 8" id="KW-0472">Membrane</keyword>
<evidence type="ECO:0000256" key="4">
    <source>
        <dbReference type="ARBA" id="ARBA00022475"/>
    </source>
</evidence>
<dbReference type="EMBL" id="BNCJ01000023">
    <property type="protein sequence ID" value="GHF69640.1"/>
    <property type="molecule type" value="Genomic_DNA"/>
</dbReference>
<evidence type="ECO:0000256" key="8">
    <source>
        <dbReference type="SAM" id="Phobius"/>
    </source>
</evidence>
<feature type="transmembrane region" description="Helical" evidence="8">
    <location>
        <begin position="270"/>
        <end position="290"/>
    </location>
</feature>
<reference evidence="9" key="1">
    <citation type="journal article" date="2014" name="Int. J. Syst. Evol. Microbiol.">
        <title>Complete genome sequence of Corynebacterium casei LMG S-19264T (=DSM 44701T), isolated from a smear-ripened cheese.</title>
        <authorList>
            <consortium name="US DOE Joint Genome Institute (JGI-PGF)"/>
            <person name="Walter F."/>
            <person name="Albersmeier A."/>
            <person name="Kalinowski J."/>
            <person name="Ruckert C."/>
        </authorList>
    </citation>
    <scope>NUCLEOTIDE SEQUENCE</scope>
    <source>
        <strain evidence="9">KCTC 42650</strain>
    </source>
</reference>
<dbReference type="InterPro" id="IPR000522">
    <property type="entry name" value="ABC_transptr_permease_BtuC"/>
</dbReference>
<evidence type="ECO:0000256" key="7">
    <source>
        <dbReference type="ARBA" id="ARBA00023136"/>
    </source>
</evidence>
<dbReference type="AlphaFoldDB" id="A0A8J3M9Y3"/>
<feature type="transmembrane region" description="Helical" evidence="8">
    <location>
        <begin position="48"/>
        <end position="68"/>
    </location>
</feature>
<dbReference type="Gene3D" id="1.10.3470.10">
    <property type="entry name" value="ABC transporter involved in vitamin B12 uptake, BtuC"/>
    <property type="match status" value="1"/>
</dbReference>
<feature type="transmembrane region" description="Helical" evidence="8">
    <location>
        <begin position="296"/>
        <end position="317"/>
    </location>
</feature>
<proteinExistence type="inferred from homology"/>
<reference evidence="9" key="2">
    <citation type="submission" date="2020-09" db="EMBL/GenBank/DDBJ databases">
        <authorList>
            <person name="Sun Q."/>
            <person name="Kim S."/>
        </authorList>
    </citation>
    <scope>NUCLEOTIDE SEQUENCE</scope>
    <source>
        <strain evidence="9">KCTC 42650</strain>
    </source>
</reference>
<evidence type="ECO:0000256" key="1">
    <source>
        <dbReference type="ARBA" id="ARBA00004651"/>
    </source>
</evidence>
<name>A0A8J3M9Y3_9RHOB</name>
<evidence type="ECO:0000313" key="9">
    <source>
        <dbReference type="EMBL" id="GHF69640.1"/>
    </source>
</evidence>
<evidence type="ECO:0000256" key="3">
    <source>
        <dbReference type="ARBA" id="ARBA00022448"/>
    </source>
</evidence>
<comment type="similarity">
    <text evidence="2">Belongs to the binding-protein-dependent transport system permease family. FecCD subfamily.</text>
</comment>
<dbReference type="SUPFAM" id="SSF81345">
    <property type="entry name" value="ABC transporter involved in vitamin B12 uptake, BtuC"/>
    <property type="match status" value="1"/>
</dbReference>
<dbReference type="RefSeq" id="WP_189682478.1">
    <property type="nucleotide sequence ID" value="NZ_BNCJ01000023.1"/>
</dbReference>